<dbReference type="GO" id="GO:0006357">
    <property type="term" value="P:regulation of transcription by RNA polymerase II"/>
    <property type="evidence" value="ECO:0007669"/>
    <property type="project" value="TreeGrafter"/>
</dbReference>
<proteinExistence type="predicted"/>
<sequence length="897" mass="100952">MFTSKEKNVCQKTFQKPNILRRKAKVTVPKANIASAHVSPEAFTLVTSKPRGRPPSKQLDSIVKLEDDSVAKWKLALRNDCEDKHNNIQILKETDIHANISNDASIADVKSESKSFEQNALNIELFLNSADSIEEDLSFSCNPTEITEIKASQSNSKWCFDVTNNSRDIIIDNCKEQLSEEQSDSTIVAASEQTDVQPKVVHDLMTLTKPTQTVAVDCYTNRAIKFMCDHPNCNKGFRSEEKLSKHKNTHNRPVCRPLTQMTYECPVRKPNILRRKGMVIVPNANTASAQVSSEAFTLVTSKPRGRPPKKKIDKIVKLEDDNVAKWKLALRNDCEDKHNNIQILKETDIHANISNDASIMDVKNVSKSFEQNALNIESFLNGADSIEEDLSFSCNPTEITEIKASQSNSKWCFDVTNNSRDIIIDNCKEQPSEEQSDSTIAASEPTDIQPKVVHDLMTLTKPTQTVAVDCYTNRAVKFKCDHPNCNKGFWSEERLRKHKNSHNRPVYRPPMKYECPVKKVAEDGTEEKCPHAYKVRADLLKHLEENHTIDEAQHRCMVCGRRFFWALGLRAHGASVCARGGLACAWPGCGRVFRLPCRLREHARAHTGDRPYLCRYPECGWAFRSASKLVRHARRHTDERRHACSTCGRAFLRREHLRDHCARHHQTHARTAHLCTHPGCEQSFTNMSTLYMHMKKVHRKVENDAVASIVEDPAQYSAERVTINGENVYLVTLPSADTVGEDETVREVSSMSCELDADQLAVEDEAGEEGDVGDGGDGGDAADWHAARTHCTWPLPRAHAHLVLDDDVQVERIEGSVNDVYTVRSDLFLHGNVPIDEDSQQIVSTALSSSEAGTLETDLCLIDSHPTIDLMQEELMYEDATDESSFRVFLLNGEELT</sequence>
<gene>
    <name evidence="11" type="ORF">SFRICE_005401</name>
</gene>
<dbReference type="SUPFAM" id="SSF57667">
    <property type="entry name" value="beta-beta-alpha zinc fingers"/>
    <property type="match status" value="2"/>
</dbReference>
<dbReference type="SMART" id="SM00355">
    <property type="entry name" value="ZnF_C2H2"/>
    <property type="match status" value="7"/>
</dbReference>
<evidence type="ECO:0000256" key="3">
    <source>
        <dbReference type="ARBA" id="ARBA00022771"/>
    </source>
</evidence>
<dbReference type="GO" id="GO:0005634">
    <property type="term" value="C:nucleus"/>
    <property type="evidence" value="ECO:0007669"/>
    <property type="project" value="UniProtKB-SubCell"/>
</dbReference>
<organism evidence="11">
    <name type="scientific">Spodoptera frugiperda</name>
    <name type="common">Fall armyworm</name>
    <dbReference type="NCBI Taxonomy" id="7108"/>
    <lineage>
        <taxon>Eukaryota</taxon>
        <taxon>Metazoa</taxon>
        <taxon>Ecdysozoa</taxon>
        <taxon>Arthropoda</taxon>
        <taxon>Hexapoda</taxon>
        <taxon>Insecta</taxon>
        <taxon>Pterygota</taxon>
        <taxon>Neoptera</taxon>
        <taxon>Endopterygota</taxon>
        <taxon>Lepidoptera</taxon>
        <taxon>Glossata</taxon>
        <taxon>Ditrysia</taxon>
        <taxon>Noctuoidea</taxon>
        <taxon>Noctuidae</taxon>
        <taxon>Amphipyrinae</taxon>
        <taxon>Spodoptera</taxon>
    </lineage>
</organism>
<dbReference type="Pfam" id="PF00096">
    <property type="entry name" value="zf-C2H2"/>
    <property type="match status" value="1"/>
</dbReference>
<dbReference type="PROSITE" id="PS00028">
    <property type="entry name" value="ZINC_FINGER_C2H2_1"/>
    <property type="match status" value="6"/>
</dbReference>
<evidence type="ECO:0000256" key="6">
    <source>
        <dbReference type="ARBA" id="ARBA00023163"/>
    </source>
</evidence>
<keyword evidence="3 8" id="KW-0863">Zinc-finger</keyword>
<feature type="compositionally biased region" description="Acidic residues" evidence="9">
    <location>
        <begin position="764"/>
        <end position="774"/>
    </location>
</feature>
<dbReference type="PANTHER" id="PTHR46179:SF13">
    <property type="entry name" value="C2H2-TYPE DOMAIN-CONTAINING PROTEIN"/>
    <property type="match status" value="1"/>
</dbReference>
<evidence type="ECO:0000313" key="11">
    <source>
        <dbReference type="EMBL" id="SOQ44780.1"/>
    </source>
</evidence>
<dbReference type="GO" id="GO:0008270">
    <property type="term" value="F:zinc ion binding"/>
    <property type="evidence" value="ECO:0007669"/>
    <property type="project" value="UniProtKB-KW"/>
</dbReference>
<evidence type="ECO:0000256" key="8">
    <source>
        <dbReference type="PROSITE-ProRule" id="PRU00042"/>
    </source>
</evidence>
<dbReference type="InterPro" id="IPR036236">
    <property type="entry name" value="Znf_C2H2_sf"/>
</dbReference>
<dbReference type="InterPro" id="IPR013087">
    <property type="entry name" value="Znf_C2H2_type"/>
</dbReference>
<feature type="domain" description="C2H2-type" evidence="10">
    <location>
        <begin position="612"/>
        <end position="641"/>
    </location>
</feature>
<feature type="domain" description="C2H2-type" evidence="10">
    <location>
        <begin position="478"/>
        <end position="502"/>
    </location>
</feature>
<dbReference type="PROSITE" id="PS50157">
    <property type="entry name" value="ZINC_FINGER_C2H2_2"/>
    <property type="match status" value="6"/>
</dbReference>
<dbReference type="InterPro" id="IPR051061">
    <property type="entry name" value="Zinc_finger_trans_reg"/>
</dbReference>
<keyword evidence="2" id="KW-0479">Metal-binding</keyword>
<dbReference type="Gene3D" id="3.30.160.60">
    <property type="entry name" value="Classic Zinc Finger"/>
    <property type="match status" value="3"/>
</dbReference>
<name>A0A2H1VVD1_SPOFR</name>
<dbReference type="AlphaFoldDB" id="A0A2H1VVD1"/>
<evidence type="ECO:0000256" key="4">
    <source>
        <dbReference type="ARBA" id="ARBA00022833"/>
    </source>
</evidence>
<evidence type="ECO:0000256" key="2">
    <source>
        <dbReference type="ARBA" id="ARBA00022723"/>
    </source>
</evidence>
<reference evidence="11" key="1">
    <citation type="submission" date="2016-07" db="EMBL/GenBank/DDBJ databases">
        <authorList>
            <person name="Bretaudeau A."/>
        </authorList>
    </citation>
    <scope>NUCLEOTIDE SEQUENCE</scope>
    <source>
        <strain evidence="11">Rice</strain>
        <tissue evidence="11">Whole body</tissue>
    </source>
</reference>
<feature type="domain" description="C2H2-type" evidence="10">
    <location>
        <begin position="673"/>
        <end position="703"/>
    </location>
</feature>
<keyword evidence="5" id="KW-0805">Transcription regulation</keyword>
<dbReference type="FunFam" id="3.30.160.60:FF:000007">
    <property type="entry name" value="Basic krueppel-like factor 3"/>
    <property type="match status" value="1"/>
</dbReference>
<protein>
    <submittedName>
        <fullName evidence="11">SFRICE_005401</fullName>
    </submittedName>
</protein>
<dbReference type="PANTHER" id="PTHR46179">
    <property type="entry name" value="ZINC FINGER PROTEIN"/>
    <property type="match status" value="1"/>
</dbReference>
<feature type="domain" description="C2H2-type" evidence="10">
    <location>
        <begin position="226"/>
        <end position="250"/>
    </location>
</feature>
<evidence type="ECO:0000259" key="10">
    <source>
        <dbReference type="PROSITE" id="PS50157"/>
    </source>
</evidence>
<evidence type="ECO:0000256" key="5">
    <source>
        <dbReference type="ARBA" id="ARBA00023015"/>
    </source>
</evidence>
<feature type="domain" description="C2H2-type" evidence="10">
    <location>
        <begin position="642"/>
        <end position="669"/>
    </location>
</feature>
<evidence type="ECO:0000256" key="1">
    <source>
        <dbReference type="ARBA" id="ARBA00004123"/>
    </source>
</evidence>
<evidence type="ECO:0000256" key="9">
    <source>
        <dbReference type="SAM" id="MobiDB-lite"/>
    </source>
</evidence>
<feature type="region of interest" description="Disordered" evidence="9">
    <location>
        <begin position="764"/>
        <end position="783"/>
    </location>
</feature>
<evidence type="ECO:0000256" key="7">
    <source>
        <dbReference type="ARBA" id="ARBA00023242"/>
    </source>
</evidence>
<accession>A0A2H1VVD1</accession>
<keyword evidence="7" id="KW-0539">Nucleus</keyword>
<keyword evidence="6" id="KW-0804">Transcription</keyword>
<keyword evidence="4" id="KW-0862">Zinc</keyword>
<dbReference type="EMBL" id="ODYU01004659">
    <property type="protein sequence ID" value="SOQ44780.1"/>
    <property type="molecule type" value="Genomic_DNA"/>
</dbReference>
<feature type="domain" description="C2H2-type" evidence="10">
    <location>
        <begin position="582"/>
        <end position="611"/>
    </location>
</feature>
<comment type="subcellular location">
    <subcellularLocation>
        <location evidence="1">Nucleus</location>
    </subcellularLocation>
</comment>